<name>A0A0C3NBK6_PISTI</name>
<evidence type="ECO:0000313" key="1">
    <source>
        <dbReference type="EMBL" id="KIN93265.1"/>
    </source>
</evidence>
<dbReference type="AlphaFoldDB" id="A0A0C3NBK6"/>
<sequence>MHSHRRQVLIPNETIAGSTAYVLCGMSTVSSRRRGSTQNDVAAHRGILRCSTHRTQAPDPALLYLTHSLQDTGTEKRVFFGIFGLTTRVALRIRSFWEELY</sequence>
<dbReference type="Proteomes" id="UP000054217">
    <property type="component" value="Unassembled WGS sequence"/>
</dbReference>
<proteinExistence type="predicted"/>
<dbReference type="EMBL" id="KN832190">
    <property type="protein sequence ID" value="KIN93265.1"/>
    <property type="molecule type" value="Genomic_DNA"/>
</dbReference>
<gene>
    <name evidence="1" type="ORF">M404DRAFT_1009078</name>
</gene>
<dbReference type="InParanoid" id="A0A0C3NBK6"/>
<accession>A0A0C3NBK6</accession>
<reference evidence="2" key="2">
    <citation type="submission" date="2015-01" db="EMBL/GenBank/DDBJ databases">
        <title>Evolutionary Origins and Diversification of the Mycorrhizal Mutualists.</title>
        <authorList>
            <consortium name="DOE Joint Genome Institute"/>
            <consortium name="Mycorrhizal Genomics Consortium"/>
            <person name="Kohler A."/>
            <person name="Kuo A."/>
            <person name="Nagy L.G."/>
            <person name="Floudas D."/>
            <person name="Copeland A."/>
            <person name="Barry K.W."/>
            <person name="Cichocki N."/>
            <person name="Veneault-Fourrey C."/>
            <person name="LaButti K."/>
            <person name="Lindquist E.A."/>
            <person name="Lipzen A."/>
            <person name="Lundell T."/>
            <person name="Morin E."/>
            <person name="Murat C."/>
            <person name="Riley R."/>
            <person name="Ohm R."/>
            <person name="Sun H."/>
            <person name="Tunlid A."/>
            <person name="Henrissat B."/>
            <person name="Grigoriev I.V."/>
            <person name="Hibbett D.S."/>
            <person name="Martin F."/>
        </authorList>
    </citation>
    <scope>NUCLEOTIDE SEQUENCE [LARGE SCALE GENOMIC DNA]</scope>
    <source>
        <strain evidence="2">Marx 270</strain>
    </source>
</reference>
<protein>
    <submittedName>
        <fullName evidence="1">Uncharacterized protein</fullName>
    </submittedName>
</protein>
<reference evidence="1 2" key="1">
    <citation type="submission" date="2014-04" db="EMBL/GenBank/DDBJ databases">
        <authorList>
            <consortium name="DOE Joint Genome Institute"/>
            <person name="Kuo A."/>
            <person name="Kohler A."/>
            <person name="Costa M.D."/>
            <person name="Nagy L.G."/>
            <person name="Floudas D."/>
            <person name="Copeland A."/>
            <person name="Barry K.W."/>
            <person name="Cichocki N."/>
            <person name="Veneault-Fourrey C."/>
            <person name="LaButti K."/>
            <person name="Lindquist E.A."/>
            <person name="Lipzen A."/>
            <person name="Lundell T."/>
            <person name="Morin E."/>
            <person name="Murat C."/>
            <person name="Sun H."/>
            <person name="Tunlid A."/>
            <person name="Henrissat B."/>
            <person name="Grigoriev I.V."/>
            <person name="Hibbett D.S."/>
            <person name="Martin F."/>
            <person name="Nordberg H.P."/>
            <person name="Cantor M.N."/>
            <person name="Hua S.X."/>
        </authorList>
    </citation>
    <scope>NUCLEOTIDE SEQUENCE [LARGE SCALE GENOMIC DNA]</scope>
    <source>
        <strain evidence="1 2">Marx 270</strain>
    </source>
</reference>
<dbReference type="HOGENOM" id="CLU_2292833_0_0_1"/>
<evidence type="ECO:0000313" key="2">
    <source>
        <dbReference type="Proteomes" id="UP000054217"/>
    </source>
</evidence>
<organism evidence="1 2">
    <name type="scientific">Pisolithus tinctorius Marx 270</name>
    <dbReference type="NCBI Taxonomy" id="870435"/>
    <lineage>
        <taxon>Eukaryota</taxon>
        <taxon>Fungi</taxon>
        <taxon>Dikarya</taxon>
        <taxon>Basidiomycota</taxon>
        <taxon>Agaricomycotina</taxon>
        <taxon>Agaricomycetes</taxon>
        <taxon>Agaricomycetidae</taxon>
        <taxon>Boletales</taxon>
        <taxon>Sclerodermatineae</taxon>
        <taxon>Pisolithaceae</taxon>
        <taxon>Pisolithus</taxon>
    </lineage>
</organism>
<keyword evidence="2" id="KW-1185">Reference proteome</keyword>